<dbReference type="Proteomes" id="UP001283361">
    <property type="component" value="Unassembled WGS sequence"/>
</dbReference>
<comment type="caution">
    <text evidence="1">The sequence shown here is derived from an EMBL/GenBank/DDBJ whole genome shotgun (WGS) entry which is preliminary data.</text>
</comment>
<reference evidence="1" key="1">
    <citation type="journal article" date="2023" name="G3 (Bethesda)">
        <title>A reference genome for the long-term kleptoplast-retaining sea slug Elysia crispata morphotype clarki.</title>
        <authorList>
            <person name="Eastman K.E."/>
            <person name="Pendleton A.L."/>
            <person name="Shaikh M.A."/>
            <person name="Suttiyut T."/>
            <person name="Ogas R."/>
            <person name="Tomko P."/>
            <person name="Gavelis G."/>
            <person name="Widhalm J.R."/>
            <person name="Wisecaver J.H."/>
        </authorList>
    </citation>
    <scope>NUCLEOTIDE SEQUENCE</scope>
    <source>
        <strain evidence="1">ECLA1</strain>
    </source>
</reference>
<dbReference type="EMBL" id="JAWDGP010005738">
    <property type="protein sequence ID" value="KAK3752839.1"/>
    <property type="molecule type" value="Genomic_DNA"/>
</dbReference>
<gene>
    <name evidence="1" type="ORF">RRG08_007077</name>
</gene>
<sequence>MYSHAIRASWRLACWEFYLRDVLSYPSDGFHRPIRSSRWTKFDSVVILLAGSIGPSGQAVGPNSTRFSSYSQAPSVHQVEPLDQIRLGSHPTRRLHRSIRSSRWTKFDSVVILLAGSIGPSGRAVGPNSTRLSSYSRAPSVHQVERLDQIRLGLFSVVILFGSDGHLRSIHHTIDI</sequence>
<organism evidence="1 2">
    <name type="scientific">Elysia crispata</name>
    <name type="common">lettuce slug</name>
    <dbReference type="NCBI Taxonomy" id="231223"/>
    <lineage>
        <taxon>Eukaryota</taxon>
        <taxon>Metazoa</taxon>
        <taxon>Spiralia</taxon>
        <taxon>Lophotrochozoa</taxon>
        <taxon>Mollusca</taxon>
        <taxon>Gastropoda</taxon>
        <taxon>Heterobranchia</taxon>
        <taxon>Euthyneura</taxon>
        <taxon>Panpulmonata</taxon>
        <taxon>Sacoglossa</taxon>
        <taxon>Placobranchoidea</taxon>
        <taxon>Plakobranchidae</taxon>
        <taxon>Elysia</taxon>
    </lineage>
</organism>
<evidence type="ECO:0000313" key="1">
    <source>
        <dbReference type="EMBL" id="KAK3752839.1"/>
    </source>
</evidence>
<evidence type="ECO:0000313" key="2">
    <source>
        <dbReference type="Proteomes" id="UP001283361"/>
    </source>
</evidence>
<protein>
    <submittedName>
        <fullName evidence="1">Uncharacterized protein</fullName>
    </submittedName>
</protein>
<proteinExistence type="predicted"/>
<dbReference type="AlphaFoldDB" id="A0AAE0YPN3"/>
<name>A0AAE0YPN3_9GAST</name>
<keyword evidence="2" id="KW-1185">Reference proteome</keyword>
<accession>A0AAE0YPN3</accession>